<evidence type="ECO:0000313" key="4">
    <source>
        <dbReference type="EMBL" id="CCE28560.1"/>
    </source>
</evidence>
<comment type="caution">
    <text evidence="4">The sequence shown here is derived from an EMBL/GenBank/DDBJ whole genome shotgun (WGS) entry which is preliminary data.</text>
</comment>
<reference evidence="4 5" key="1">
    <citation type="journal article" date="2013" name="PLoS Genet.">
        <title>Plant-symbiotic fungi as chemical engineers: Multi-genome analysis of the Clavicipitaceae reveals dynamics of alkaloid loci.</title>
        <authorList>
            <person name="Schardl C.L."/>
            <person name="Young C.A."/>
            <person name="Hesse U."/>
            <person name="Amyotte S.G."/>
            <person name="Andreeva K."/>
            <person name="Calie P.J."/>
            <person name="Fleetwood D.J."/>
            <person name="Haws D.C."/>
            <person name="Moore N."/>
            <person name="Oeser B."/>
            <person name="Panaccione D.G."/>
            <person name="Schweri K.K."/>
            <person name="Voisey C.R."/>
            <person name="Farman M.L."/>
            <person name="Jaromczyk J.W."/>
            <person name="Roe B.A."/>
            <person name="O'Sullivan D.M."/>
            <person name="Scott B."/>
            <person name="Tudzynski P."/>
            <person name="An Z."/>
            <person name="Arnaoudova E.G."/>
            <person name="Bullock C.T."/>
            <person name="Charlton N.D."/>
            <person name="Chen L."/>
            <person name="Cox M."/>
            <person name="Dinkins R.D."/>
            <person name="Florea S."/>
            <person name="Glenn A.E."/>
            <person name="Gordon A."/>
            <person name="Gueldener U."/>
            <person name="Harris D.R."/>
            <person name="Hollin W."/>
            <person name="Jaromczyk J."/>
            <person name="Johnson R.D."/>
            <person name="Khan A.K."/>
            <person name="Leistner E."/>
            <person name="Leuchtmann A."/>
            <person name="Li C."/>
            <person name="Liu J."/>
            <person name="Liu J."/>
            <person name="Liu M."/>
            <person name="Mace W."/>
            <person name="Machado C."/>
            <person name="Nagabhyru P."/>
            <person name="Pan J."/>
            <person name="Schmid J."/>
            <person name="Sugawara K."/>
            <person name="Steiner U."/>
            <person name="Takach J.E."/>
            <person name="Tanaka E."/>
            <person name="Webb J.S."/>
            <person name="Wilson E.V."/>
            <person name="Wiseman J.L."/>
            <person name="Yoshida R."/>
            <person name="Zeng Z."/>
        </authorList>
    </citation>
    <scope>NUCLEOTIDE SEQUENCE [LARGE SCALE GENOMIC DNA]</scope>
    <source>
        <strain evidence="4 5">20.1</strain>
    </source>
</reference>
<dbReference type="AlphaFoldDB" id="M1W3K6"/>
<dbReference type="STRING" id="1111077.M1W3K6"/>
<dbReference type="InterPro" id="IPR001878">
    <property type="entry name" value="Znf_CCHC"/>
</dbReference>
<dbReference type="OrthoDB" id="4526134at2759"/>
<accession>M1W3K6</accession>
<dbReference type="VEuPathDB" id="FungiDB:CPUR_02247"/>
<sequence>MALHTDFDARSRMTTIPSDDYAGAVAAYKDVAAQDRALELRSALRRMPVSSTTAGPSKDHEGDTVMTGVASAGFAGKGKGKAKVGGGKGKVRAQWVSKDVWEGRRALGQCLRCGSEDHLVRECGMLPAFRPDGASIVVTGYRRHPGSGIEVCVKRHLE</sequence>
<organism evidence="4 5">
    <name type="scientific">Claviceps purpurea (strain 20.1)</name>
    <name type="common">Ergot fungus</name>
    <name type="synonym">Sphacelia segetum</name>
    <dbReference type="NCBI Taxonomy" id="1111077"/>
    <lineage>
        <taxon>Eukaryota</taxon>
        <taxon>Fungi</taxon>
        <taxon>Dikarya</taxon>
        <taxon>Ascomycota</taxon>
        <taxon>Pezizomycotina</taxon>
        <taxon>Sordariomycetes</taxon>
        <taxon>Hypocreomycetidae</taxon>
        <taxon>Hypocreales</taxon>
        <taxon>Clavicipitaceae</taxon>
        <taxon>Claviceps</taxon>
    </lineage>
</organism>
<feature type="domain" description="CCHC-type" evidence="3">
    <location>
        <begin position="110"/>
        <end position="123"/>
    </location>
</feature>
<evidence type="ECO:0000313" key="5">
    <source>
        <dbReference type="Proteomes" id="UP000016801"/>
    </source>
</evidence>
<dbReference type="Proteomes" id="UP000016801">
    <property type="component" value="Unassembled WGS sequence"/>
</dbReference>
<evidence type="ECO:0000256" key="1">
    <source>
        <dbReference type="PROSITE-ProRule" id="PRU00047"/>
    </source>
</evidence>
<keyword evidence="1" id="KW-0863">Zinc-finger</keyword>
<keyword evidence="1" id="KW-0479">Metal-binding</keyword>
<keyword evidence="5" id="KW-1185">Reference proteome</keyword>
<dbReference type="GO" id="GO:0008270">
    <property type="term" value="F:zinc ion binding"/>
    <property type="evidence" value="ECO:0007669"/>
    <property type="project" value="UniProtKB-KW"/>
</dbReference>
<protein>
    <recommendedName>
        <fullName evidence="3">CCHC-type domain-containing protein</fullName>
    </recommendedName>
</protein>
<name>M1W3K6_CLAP2</name>
<keyword evidence="1" id="KW-0862">Zinc</keyword>
<evidence type="ECO:0000259" key="3">
    <source>
        <dbReference type="PROSITE" id="PS50158"/>
    </source>
</evidence>
<evidence type="ECO:0000256" key="2">
    <source>
        <dbReference type="SAM" id="MobiDB-lite"/>
    </source>
</evidence>
<dbReference type="PROSITE" id="PS50158">
    <property type="entry name" value="ZF_CCHC"/>
    <property type="match status" value="1"/>
</dbReference>
<dbReference type="GO" id="GO:0003676">
    <property type="term" value="F:nucleic acid binding"/>
    <property type="evidence" value="ECO:0007669"/>
    <property type="project" value="InterPro"/>
</dbReference>
<dbReference type="EMBL" id="CAGA01000009">
    <property type="protein sequence ID" value="CCE28560.1"/>
    <property type="molecule type" value="Genomic_DNA"/>
</dbReference>
<gene>
    <name evidence="4" type="ORF">CPUR_02247</name>
</gene>
<proteinExistence type="predicted"/>
<feature type="region of interest" description="Disordered" evidence="2">
    <location>
        <begin position="48"/>
        <end position="87"/>
    </location>
</feature>
<dbReference type="HOGENOM" id="CLU_1669213_0_0_1"/>